<proteinExistence type="predicted"/>
<evidence type="ECO:0000313" key="2">
    <source>
        <dbReference type="Proteomes" id="UP000689195"/>
    </source>
</evidence>
<organism evidence="1 2">
    <name type="scientific">Paramecium pentaurelia</name>
    <dbReference type="NCBI Taxonomy" id="43138"/>
    <lineage>
        <taxon>Eukaryota</taxon>
        <taxon>Sar</taxon>
        <taxon>Alveolata</taxon>
        <taxon>Ciliophora</taxon>
        <taxon>Intramacronucleata</taxon>
        <taxon>Oligohymenophorea</taxon>
        <taxon>Peniculida</taxon>
        <taxon>Parameciidae</taxon>
        <taxon>Paramecium</taxon>
    </lineage>
</organism>
<evidence type="ECO:0000313" key="1">
    <source>
        <dbReference type="EMBL" id="CAD8166292.1"/>
    </source>
</evidence>
<comment type="caution">
    <text evidence="1">The sequence shown here is derived from an EMBL/GenBank/DDBJ whole genome shotgun (WGS) entry which is preliminary data.</text>
</comment>
<keyword evidence="2" id="KW-1185">Reference proteome</keyword>
<protein>
    <recommendedName>
        <fullName evidence="3">NACHT domain-containing protein</fullName>
    </recommendedName>
</protein>
<sequence length="1284" mass="154385">MEHYIFLTKSSFEMAPNNETEKNDILKGCLKGILQSFIKVSIDSDLLESLFKGACLLYKMYDINQKRKYYEVYFQIDNLLWELINYFKKNKQQNIQEIISHMEAIYEKLIKNSNNWNDHYCWIQMIGNILVYNPKINQKRLCQLSYKFQYLGLTTNQIWKDYINQKILISAINCKDWAIIQLNQLNNQKLTQTDKLILQKCFYGWENFILFKEYLMDDQSIIKQSNNPPSFESYLKNKLNLGNQNSESNEDFFNVNTIQKFLKYEKFDEKYNLNIKTTQRTFSQQIQTNISYLQEYFQNILNIMKIYNLYLNEKNIKNNLNKNIKNQEMIHILQLTYFMKLTEYIQQEYIKEIQERNNEKSGLQQSNNEIDEIFLKENEIIEQEICKLTKIKFQQKTQQIINNFYQKLLTLSKVFQDKKRKKKESLSLLKFFENSKKQMKIVENSLLQKDNLVLYFEITIKNLIQYYKFEYEKFYAEFDGIIQILKKIMIIKKKSRFLKIFLKKRLNQHLYVKAAIKINDFQEYLQNILSSAQQYTQELQQLKEIINLDEFLLDIIRDYPIRTNKSHVKVYKKTIQELNSMELTKIQFQNKLSKYQGILEFNIFQRKNYLHEFIDKILQIIEELNFSQSDKQNPQENLSQQKLKFEQEKLEVYQLIQEKQKISIGKEFLKKLIKQIEKIIQVLNNPLNQYIENNDIKQILKLTINGELVELKNILRQFNQYCTEQEKQQLKQNNLQFDVQRGQYQLENKINIQNNENYRVNLQIIANIIRLQQIKIQEEKQFLNQLLQVIQDFQKQSLIMKEETKEIINQHFNSYFYTLIKNFDNSQSTKIDLQQEENENFKTYFDRIQMTLQQEELLIDNIVEKRNSKKINLLDFFQKLKISIKKQLVINNKSSDISMEQEHLIQLIPKIYLNQDQQDFEEEPNQNKGGLFDSLKQNYKDFKNNDEWKIKQDLVFTLIQVSSNSTMDSINSYCQSPLIKLQKQEKDQRIRKQLKTKIQLIYWKIQKIKIAQEMQQLINKMDNLKIFISHEVNPNKRDQQLKELNDTNEQLDQYIQYISEMGKQFNLTIDFINQIRKELKKVEVKIKQRKINSIVLRKICTITIGNQKMETINNVKSLYVPLKTQRKGKNKTSNLMNLEQFNDKEGEVNEFLFDEKEIVLLVHGVAGSGKSTTAKKIEEFIWNLHNQNIKIGNKLLIPIYISLPSLKNPIYQVLEEALHQDDYGFDNLQLKECKELLEKIEFRFLLIMDGYDEMKLENISKNLYITNKVKIKLVKSTCDFHKKR</sequence>
<dbReference type="Proteomes" id="UP000689195">
    <property type="component" value="Unassembled WGS sequence"/>
</dbReference>
<dbReference type="OrthoDB" id="2443807at2759"/>
<name>A0A8S1UR68_9CILI</name>
<dbReference type="EMBL" id="CAJJDO010000044">
    <property type="protein sequence ID" value="CAD8166292.1"/>
    <property type="molecule type" value="Genomic_DNA"/>
</dbReference>
<reference evidence="1" key="1">
    <citation type="submission" date="2021-01" db="EMBL/GenBank/DDBJ databases">
        <authorList>
            <consortium name="Genoscope - CEA"/>
            <person name="William W."/>
        </authorList>
    </citation>
    <scope>NUCLEOTIDE SEQUENCE</scope>
</reference>
<gene>
    <name evidence="1" type="ORF">PPENT_87.1.T0440073</name>
</gene>
<evidence type="ECO:0008006" key="3">
    <source>
        <dbReference type="Google" id="ProtNLM"/>
    </source>
</evidence>
<accession>A0A8S1UR68</accession>